<keyword evidence="7 14" id="KW-0427">LDL</keyword>
<evidence type="ECO:0000256" key="9">
    <source>
        <dbReference type="ARBA" id="ARBA00022963"/>
    </source>
</evidence>
<dbReference type="STRING" id="94237.ENSMMOP00000009018"/>
<evidence type="ECO:0000256" key="4">
    <source>
        <dbReference type="ARBA" id="ARBA00022448"/>
    </source>
</evidence>
<accession>A0A3Q3W4D8</accession>
<dbReference type="GO" id="GO:0016004">
    <property type="term" value="F:phospholipase activator activity"/>
    <property type="evidence" value="ECO:0007669"/>
    <property type="project" value="TreeGrafter"/>
</dbReference>
<sequence length="98" mass="10952">MNKLLVITVLAALSALSAESLRLPRQAEEEEQGTLIKITNNIRSLYDQALTTASEYLDSIKGLKIEEKAKTLYSDTTTVLKTYVGILNDQIYHTFSTQ</sequence>
<comment type="function">
    <text evidence="14">Component of chylomicrons, very low-density lipoproteins (VLDL), low-density lipoproteins (LDL), and high-density lipoproteins (HDL) in plasma. Plays an important role in lipoprotein metabolism as an activator of lipoprotein lipase.</text>
</comment>
<keyword evidence="11 14" id="KW-0443">Lipid metabolism</keyword>
<dbReference type="GO" id="GO:0060697">
    <property type="term" value="P:positive regulation of phospholipid catabolic process"/>
    <property type="evidence" value="ECO:0007669"/>
    <property type="project" value="TreeGrafter"/>
</dbReference>
<evidence type="ECO:0000256" key="11">
    <source>
        <dbReference type="ARBA" id="ARBA00023098"/>
    </source>
</evidence>
<keyword evidence="14 15" id="KW-0732">Signal</keyword>
<dbReference type="InterPro" id="IPR023121">
    <property type="entry name" value="ApoC-II_dom_sf"/>
</dbReference>
<dbReference type="GO" id="GO:0034361">
    <property type="term" value="C:very-low-density lipoprotein particle"/>
    <property type="evidence" value="ECO:0007669"/>
    <property type="project" value="UniProtKB-UniRule"/>
</dbReference>
<dbReference type="OMA" id="DQLYHIF"/>
<keyword evidence="10 14" id="KW-0445">Lipid transport</keyword>
<evidence type="ECO:0000256" key="1">
    <source>
        <dbReference type="ARBA" id="ARBA00004613"/>
    </source>
</evidence>
<evidence type="ECO:0000256" key="3">
    <source>
        <dbReference type="ARBA" id="ARBA00013947"/>
    </source>
</evidence>
<evidence type="ECO:0000256" key="8">
    <source>
        <dbReference type="ARBA" id="ARBA00022850"/>
    </source>
</evidence>
<dbReference type="GO" id="GO:0042627">
    <property type="term" value="C:chylomicron"/>
    <property type="evidence" value="ECO:0007669"/>
    <property type="project" value="UniProtKB-UniRule"/>
</dbReference>
<evidence type="ECO:0000313" key="17">
    <source>
        <dbReference type="Proteomes" id="UP000261620"/>
    </source>
</evidence>
<dbReference type="Proteomes" id="UP000261620">
    <property type="component" value="Unplaced"/>
</dbReference>
<evidence type="ECO:0000256" key="15">
    <source>
        <dbReference type="SAM" id="SignalP"/>
    </source>
</evidence>
<name>A0A3Q3W4D8_MOLML</name>
<dbReference type="GO" id="GO:0006869">
    <property type="term" value="P:lipid transport"/>
    <property type="evidence" value="ECO:0007669"/>
    <property type="project" value="UniProtKB-UniRule"/>
</dbReference>
<dbReference type="GO" id="GO:0016042">
    <property type="term" value="P:lipid catabolic process"/>
    <property type="evidence" value="ECO:0007669"/>
    <property type="project" value="UniProtKB-UniRule"/>
</dbReference>
<dbReference type="PANTHER" id="PTHR16566:SF0">
    <property type="entry name" value="APOLIPOPROTEIN C-II"/>
    <property type="match status" value="1"/>
</dbReference>
<organism evidence="16 17">
    <name type="scientific">Mola mola</name>
    <name type="common">Ocean sunfish</name>
    <name type="synonym">Tetraodon mola</name>
    <dbReference type="NCBI Taxonomy" id="94237"/>
    <lineage>
        <taxon>Eukaryota</taxon>
        <taxon>Metazoa</taxon>
        <taxon>Chordata</taxon>
        <taxon>Craniata</taxon>
        <taxon>Vertebrata</taxon>
        <taxon>Euteleostomi</taxon>
        <taxon>Actinopterygii</taxon>
        <taxon>Neopterygii</taxon>
        <taxon>Teleostei</taxon>
        <taxon>Neoteleostei</taxon>
        <taxon>Acanthomorphata</taxon>
        <taxon>Eupercaria</taxon>
        <taxon>Tetraodontiformes</taxon>
        <taxon>Molidae</taxon>
        <taxon>Mola</taxon>
    </lineage>
</organism>
<keyword evidence="5 14" id="KW-0162">Chylomicron</keyword>
<evidence type="ECO:0000256" key="6">
    <source>
        <dbReference type="ARBA" id="ARBA00022525"/>
    </source>
</evidence>
<dbReference type="Gene3D" id="1.10.1440.10">
    <property type="entry name" value="Apolipoprotein C-II"/>
    <property type="match status" value="1"/>
</dbReference>
<evidence type="ECO:0000256" key="7">
    <source>
        <dbReference type="ARBA" id="ARBA00022710"/>
    </source>
</evidence>
<keyword evidence="4 14" id="KW-0813">Transport</keyword>
<evidence type="ECO:0000256" key="13">
    <source>
        <dbReference type="ARBA" id="ARBA00031176"/>
    </source>
</evidence>
<keyword evidence="12 14" id="KW-0850">VLDL</keyword>
<dbReference type="PANTHER" id="PTHR16566">
    <property type="entry name" value="APOLIPOPROTEIN C-II"/>
    <property type="match status" value="1"/>
</dbReference>
<dbReference type="GO" id="GO:0034362">
    <property type="term" value="C:low-density lipoprotein particle"/>
    <property type="evidence" value="ECO:0007669"/>
    <property type="project" value="UniProtKB-UniRule"/>
</dbReference>
<dbReference type="InterPro" id="IPR008019">
    <property type="entry name" value="Apo-CII"/>
</dbReference>
<evidence type="ECO:0000256" key="14">
    <source>
        <dbReference type="RuleBase" id="RU368054"/>
    </source>
</evidence>
<keyword evidence="6 14" id="KW-0964">Secreted</keyword>
<feature type="chain" id="PRO_5018580506" description="Apolipoprotein C-II" evidence="15">
    <location>
        <begin position="19"/>
        <end position="98"/>
    </location>
</feature>
<evidence type="ECO:0000256" key="2">
    <source>
        <dbReference type="ARBA" id="ARBA00007221"/>
    </source>
</evidence>
<dbReference type="AlphaFoldDB" id="A0A3Q3W4D8"/>
<reference evidence="16" key="1">
    <citation type="submission" date="2025-08" db="UniProtKB">
        <authorList>
            <consortium name="Ensembl"/>
        </authorList>
    </citation>
    <scope>IDENTIFICATION</scope>
</reference>
<keyword evidence="9 14" id="KW-0442">Lipid degradation</keyword>
<evidence type="ECO:0000313" key="16">
    <source>
        <dbReference type="Ensembl" id="ENSMMOP00000009018.1"/>
    </source>
</evidence>
<evidence type="ECO:0000256" key="5">
    <source>
        <dbReference type="ARBA" id="ARBA00022513"/>
    </source>
</evidence>
<evidence type="ECO:0000256" key="12">
    <source>
        <dbReference type="ARBA" id="ARBA00023313"/>
    </source>
</evidence>
<protein>
    <recommendedName>
        <fullName evidence="3 14">Apolipoprotein C-II</fullName>
        <shortName evidence="14">Apo-CII</shortName>
        <shortName evidence="14">ApoC-II</shortName>
    </recommendedName>
    <alternativeName>
        <fullName evidence="13 14">Apolipoprotein C2</fullName>
    </alternativeName>
</protein>
<dbReference type="Pfam" id="PF05355">
    <property type="entry name" value="Apo-CII"/>
    <property type="match status" value="1"/>
</dbReference>
<evidence type="ECO:0000256" key="10">
    <source>
        <dbReference type="ARBA" id="ARBA00023055"/>
    </source>
</evidence>
<reference evidence="16" key="2">
    <citation type="submission" date="2025-09" db="UniProtKB">
        <authorList>
            <consortium name="Ensembl"/>
        </authorList>
    </citation>
    <scope>IDENTIFICATION</scope>
</reference>
<dbReference type="GO" id="GO:0034364">
    <property type="term" value="C:high-density lipoprotein particle"/>
    <property type="evidence" value="ECO:0007669"/>
    <property type="project" value="UniProtKB-KW"/>
</dbReference>
<keyword evidence="8 14" id="KW-0345">HDL</keyword>
<dbReference type="GO" id="GO:0043274">
    <property type="term" value="F:phospholipase binding"/>
    <property type="evidence" value="ECO:0007669"/>
    <property type="project" value="TreeGrafter"/>
</dbReference>
<comment type="subcellular location">
    <subcellularLocation>
        <location evidence="1 14">Secreted</location>
    </subcellularLocation>
</comment>
<comment type="similarity">
    <text evidence="2 14">Belongs to the apolipoprotein C2 family.</text>
</comment>
<feature type="signal peptide" evidence="15">
    <location>
        <begin position="1"/>
        <end position="18"/>
    </location>
</feature>
<proteinExistence type="inferred from homology"/>
<dbReference type="Ensembl" id="ENSMMOT00000009177.1">
    <property type="protein sequence ID" value="ENSMMOP00000009018.1"/>
    <property type="gene ID" value="ENSMMOG00000006964.1"/>
</dbReference>
<keyword evidence="17" id="KW-1185">Reference proteome</keyword>